<organism evidence="1">
    <name type="scientific">uncultured Caudovirales phage</name>
    <dbReference type="NCBI Taxonomy" id="2100421"/>
    <lineage>
        <taxon>Viruses</taxon>
        <taxon>Duplodnaviria</taxon>
        <taxon>Heunggongvirae</taxon>
        <taxon>Uroviricota</taxon>
        <taxon>Caudoviricetes</taxon>
        <taxon>Peduoviridae</taxon>
        <taxon>Maltschvirus</taxon>
        <taxon>Maltschvirus maltsch</taxon>
    </lineage>
</organism>
<proteinExistence type="predicted"/>
<dbReference type="EMBL" id="LR797345">
    <property type="protein sequence ID" value="CAB4204412.1"/>
    <property type="molecule type" value="Genomic_DNA"/>
</dbReference>
<dbReference type="EMBL" id="LR797086">
    <property type="protein sequence ID" value="CAB4186239.1"/>
    <property type="molecule type" value="Genomic_DNA"/>
</dbReference>
<gene>
    <name evidence="2" type="ORF">UFOVP1138_35</name>
    <name evidence="3" type="ORF">UFOVP1394_32</name>
    <name evidence="1" type="ORF">UFOVP975_86</name>
</gene>
<evidence type="ECO:0000313" key="1">
    <source>
        <dbReference type="EMBL" id="CAB4174802.1"/>
    </source>
</evidence>
<reference evidence="1" key="1">
    <citation type="submission" date="2020-05" db="EMBL/GenBank/DDBJ databases">
        <authorList>
            <person name="Chiriac C."/>
            <person name="Salcher M."/>
            <person name="Ghai R."/>
            <person name="Kavagutti S V."/>
        </authorList>
    </citation>
    <scope>NUCLEOTIDE SEQUENCE</scope>
</reference>
<protein>
    <submittedName>
        <fullName evidence="1">Uncharacterized protein</fullName>
    </submittedName>
</protein>
<dbReference type="EMBL" id="LR796921">
    <property type="protein sequence ID" value="CAB4174802.1"/>
    <property type="molecule type" value="Genomic_DNA"/>
</dbReference>
<name>A0A6J5PUE2_9CAUD</name>
<accession>A0A6J5PUE2</accession>
<sequence>MAFIEADRVQETTTTVGTGNISPEGAIVGCVTFDSVLAAGDTFSYCVNNGIGAWEVGIGVWNDSTLSFLRNVIKSSNSDTLVNFVAGTKNVFLNGRNSQNVSAEMATIVVTAAATTDKYIIAPVTGNLVSGWFSSAGALATNDTNYITFSCVNLGQTGSGTTEMINTTCNTKTTGGIALSINTKYNIIVHSTFANTAVIAGDRLRFRTACSGTPVPTTALTLPVFSLTFSGIAK</sequence>
<evidence type="ECO:0000313" key="3">
    <source>
        <dbReference type="EMBL" id="CAB4204412.1"/>
    </source>
</evidence>
<evidence type="ECO:0000313" key="2">
    <source>
        <dbReference type="EMBL" id="CAB4186239.1"/>
    </source>
</evidence>